<dbReference type="KEGG" id="phb:HYN04_00365"/>
<dbReference type="RefSeq" id="WP_110448915.1">
    <property type="nucleotide sequence ID" value="NZ_CP029479.1"/>
</dbReference>
<dbReference type="SUPFAM" id="SSF52540">
    <property type="entry name" value="P-loop containing nucleoside triphosphate hydrolases"/>
    <property type="match status" value="1"/>
</dbReference>
<proteinExistence type="predicted"/>
<name>A0A2Z3HQH9_9CAUL</name>
<organism evidence="1 2">
    <name type="scientific">Phenylobacterium parvum</name>
    <dbReference type="NCBI Taxonomy" id="2201350"/>
    <lineage>
        <taxon>Bacteria</taxon>
        <taxon>Pseudomonadati</taxon>
        <taxon>Pseudomonadota</taxon>
        <taxon>Alphaproteobacteria</taxon>
        <taxon>Caulobacterales</taxon>
        <taxon>Caulobacteraceae</taxon>
        <taxon>Phenylobacterium</taxon>
    </lineage>
</organism>
<evidence type="ECO:0000313" key="1">
    <source>
        <dbReference type="EMBL" id="AWM76346.1"/>
    </source>
</evidence>
<dbReference type="InterPro" id="IPR027417">
    <property type="entry name" value="P-loop_NTPase"/>
</dbReference>
<dbReference type="EMBL" id="CP029479">
    <property type="protein sequence ID" value="AWM76346.1"/>
    <property type="molecule type" value="Genomic_DNA"/>
</dbReference>
<accession>A0A2Z3HQH9</accession>
<dbReference type="CDD" id="cd02042">
    <property type="entry name" value="ParAB_family"/>
    <property type="match status" value="1"/>
</dbReference>
<keyword evidence="2" id="KW-1185">Reference proteome</keyword>
<reference evidence="2" key="1">
    <citation type="submission" date="2018-05" db="EMBL/GenBank/DDBJ databases">
        <title>Genome sequencing of Phenylobacterium sp. HYN0004.</title>
        <authorList>
            <person name="Yi H."/>
            <person name="Baek C."/>
        </authorList>
    </citation>
    <scope>NUCLEOTIDE SEQUENCE [LARGE SCALE GENOMIC DNA]</scope>
    <source>
        <strain evidence="2">HYN0004</strain>
    </source>
</reference>
<dbReference type="AlphaFoldDB" id="A0A2Z3HQH9"/>
<dbReference type="PANTHER" id="PTHR13696">
    <property type="entry name" value="P-LOOP CONTAINING NUCLEOSIDE TRIPHOSPHATE HYDROLASE"/>
    <property type="match status" value="1"/>
</dbReference>
<dbReference type="Proteomes" id="UP000247763">
    <property type="component" value="Chromosome"/>
</dbReference>
<dbReference type="OrthoDB" id="13869at2"/>
<dbReference type="InterPro" id="IPR050678">
    <property type="entry name" value="DNA_Partitioning_ATPase"/>
</dbReference>
<protein>
    <submittedName>
        <fullName evidence="1">ATPase</fullName>
    </submittedName>
</protein>
<dbReference type="Gene3D" id="3.40.50.300">
    <property type="entry name" value="P-loop containing nucleotide triphosphate hydrolases"/>
    <property type="match status" value="1"/>
</dbReference>
<gene>
    <name evidence="1" type="ORF">HYN04_00365</name>
</gene>
<dbReference type="InterPro" id="IPR015223">
    <property type="entry name" value="MipZ"/>
</dbReference>
<dbReference type="PANTHER" id="PTHR13696:SF96">
    <property type="entry name" value="COBQ_COBB_MIND_PARA NUCLEOTIDE BINDING DOMAIN-CONTAINING PROTEIN"/>
    <property type="match status" value="1"/>
</dbReference>
<sequence>MADIIVVGNEKGGAGKSTLAIHLMTALLHGGARVGALDLDVRQQSLAHFIDNRAAWLAANGAEAPMPENVRLDAALARAPEAEAQARLDAALEALSGCDLIVIDTPGADTALSRAAHARADQIVTPMNDSFVDFDTLGVVDPVTLELKRPSLYSETVWNSRKDRAQASGRSIDWVVLRNRLAPADARNRRRVDERVQALSRRAGFRVGPGLRDRVIYRELFPFGLTIADLSPSIRPVSMSLQHVAARQELRDLMGFLGLSPDGAQLAAQ</sequence>
<dbReference type="Pfam" id="PF09140">
    <property type="entry name" value="MipZ"/>
    <property type="match status" value="1"/>
</dbReference>
<evidence type="ECO:0000313" key="2">
    <source>
        <dbReference type="Proteomes" id="UP000247763"/>
    </source>
</evidence>